<dbReference type="PANTHER" id="PTHR43460">
    <property type="entry name" value="METHYLTRANSFERASE"/>
    <property type="match status" value="1"/>
</dbReference>
<dbReference type="PANTHER" id="PTHR43460:SF1">
    <property type="entry name" value="METHYLTRANSFERASE TYPE 11 DOMAIN-CONTAINING PROTEIN"/>
    <property type="match status" value="1"/>
</dbReference>
<accession>A0A1G5S3Z5</accession>
<keyword evidence="2" id="KW-0830">Ubiquinone</keyword>
<organism evidence="2 3">
    <name type="scientific">Pseudobutyrivibrio xylanivorans</name>
    <dbReference type="NCBI Taxonomy" id="185007"/>
    <lineage>
        <taxon>Bacteria</taxon>
        <taxon>Bacillati</taxon>
        <taxon>Bacillota</taxon>
        <taxon>Clostridia</taxon>
        <taxon>Lachnospirales</taxon>
        <taxon>Lachnospiraceae</taxon>
        <taxon>Pseudobutyrivibrio</taxon>
    </lineage>
</organism>
<dbReference type="InterPro" id="IPR013216">
    <property type="entry name" value="Methyltransf_11"/>
</dbReference>
<evidence type="ECO:0000313" key="2">
    <source>
        <dbReference type="EMBL" id="SCZ81036.1"/>
    </source>
</evidence>
<keyword evidence="2" id="KW-0489">Methyltransferase</keyword>
<gene>
    <name evidence="2" type="ORF">SAMN02910350_02603</name>
</gene>
<dbReference type="EMBL" id="FMWK01000018">
    <property type="protein sequence ID" value="SCZ81036.1"/>
    <property type="molecule type" value="Genomic_DNA"/>
</dbReference>
<dbReference type="Proteomes" id="UP000199428">
    <property type="component" value="Unassembled WGS sequence"/>
</dbReference>
<reference evidence="2 3" key="1">
    <citation type="submission" date="2016-10" db="EMBL/GenBank/DDBJ databases">
        <authorList>
            <person name="de Groot N.N."/>
        </authorList>
    </citation>
    <scope>NUCLEOTIDE SEQUENCE [LARGE SCALE GENOMIC DNA]</scope>
    <source>
        <strain evidence="2 3">DSM 10317</strain>
    </source>
</reference>
<name>A0A1G5S3Z5_PSEXY</name>
<proteinExistence type="predicted"/>
<dbReference type="InterPro" id="IPR052939">
    <property type="entry name" value="23S_rRNA_MeTrnsfrase_RlmA"/>
</dbReference>
<dbReference type="AlphaFoldDB" id="A0A1G5S3Z5"/>
<evidence type="ECO:0000313" key="3">
    <source>
        <dbReference type="Proteomes" id="UP000199428"/>
    </source>
</evidence>
<feature type="domain" description="Methyltransferase type 11" evidence="1">
    <location>
        <begin position="59"/>
        <end position="145"/>
    </location>
</feature>
<keyword evidence="2" id="KW-0808">Transferase</keyword>
<dbReference type="Pfam" id="PF08241">
    <property type="entry name" value="Methyltransf_11"/>
    <property type="match status" value="1"/>
</dbReference>
<dbReference type="RefSeq" id="WP_090163918.1">
    <property type="nucleotide sequence ID" value="NZ_FMWK01000018.1"/>
</dbReference>
<dbReference type="Gene3D" id="3.40.50.150">
    <property type="entry name" value="Vaccinia Virus protein VP39"/>
    <property type="match status" value="1"/>
</dbReference>
<dbReference type="InterPro" id="IPR029063">
    <property type="entry name" value="SAM-dependent_MTases_sf"/>
</dbReference>
<dbReference type="GO" id="GO:0032259">
    <property type="term" value="P:methylation"/>
    <property type="evidence" value="ECO:0007669"/>
    <property type="project" value="UniProtKB-KW"/>
</dbReference>
<dbReference type="GO" id="GO:0008757">
    <property type="term" value="F:S-adenosylmethionine-dependent methyltransferase activity"/>
    <property type="evidence" value="ECO:0007669"/>
    <property type="project" value="InterPro"/>
</dbReference>
<protein>
    <submittedName>
        <fullName evidence="2">Ubiquinone/menaquinone biosynthesis C-methylase UbiE</fullName>
    </submittedName>
</protein>
<dbReference type="SUPFAM" id="SSF53335">
    <property type="entry name" value="S-adenosyl-L-methionine-dependent methyltransferases"/>
    <property type="match status" value="1"/>
</dbReference>
<evidence type="ECO:0000259" key="1">
    <source>
        <dbReference type="Pfam" id="PF08241"/>
    </source>
</evidence>
<sequence length="256" mass="30116">MDSARIEQLRKEWLEEEKIAHIHGWDFSHIHGRYEEEEDLPWEYDEVLNKYRKNDMQLLDFDTGGGEFLLSLEHPYENTAATEGYPPNVELCKERLLPLGIDFKACDDADKIPFENDRFDIYINRHGDFNAAEAARILKKDGVFITEQVGADNDRDLVEFVLPDTPLPFPELKLEIQKKKFEEAGFEIIQAEEAYRPIKFYDVGAFVWFARIIEWEFPGFSVKKCFDKLLEMQEIIDEKGVMEGTIHRYLLVTRKK</sequence>